<sequence length="73" mass="8552">MEKAPKTIKEFVSKMVEKVARVNEKQVENLIEKAKNTIDNVDKVKFGFKESSNYSVNRNRKIRTKKVYRFGSV</sequence>
<reference evidence="1" key="1">
    <citation type="submission" date="2023-11" db="EMBL/GenBank/DDBJ databases">
        <authorList>
            <person name="Poullet M."/>
        </authorList>
    </citation>
    <scope>NUCLEOTIDE SEQUENCE</scope>
    <source>
        <strain evidence="1">E1834</strain>
    </source>
</reference>
<proteinExistence type="predicted"/>
<gene>
    <name evidence="1" type="ORF">MENTE1834_LOCUS4509</name>
</gene>
<dbReference type="Proteomes" id="UP001497535">
    <property type="component" value="Unassembled WGS sequence"/>
</dbReference>
<evidence type="ECO:0000313" key="2">
    <source>
        <dbReference type="Proteomes" id="UP001497535"/>
    </source>
</evidence>
<comment type="caution">
    <text evidence="1">The sequence shown here is derived from an EMBL/GenBank/DDBJ whole genome shotgun (WGS) entry which is preliminary data.</text>
</comment>
<name>A0ACB0XWQ7_MELEN</name>
<keyword evidence="2" id="KW-1185">Reference proteome</keyword>
<dbReference type="EMBL" id="CAVMJV010000003">
    <property type="protein sequence ID" value="CAK5020674.1"/>
    <property type="molecule type" value="Genomic_DNA"/>
</dbReference>
<evidence type="ECO:0000313" key="1">
    <source>
        <dbReference type="EMBL" id="CAK5020674.1"/>
    </source>
</evidence>
<organism evidence="1 2">
    <name type="scientific">Meloidogyne enterolobii</name>
    <name type="common">Root-knot nematode worm</name>
    <name type="synonym">Meloidogyne mayaguensis</name>
    <dbReference type="NCBI Taxonomy" id="390850"/>
    <lineage>
        <taxon>Eukaryota</taxon>
        <taxon>Metazoa</taxon>
        <taxon>Ecdysozoa</taxon>
        <taxon>Nematoda</taxon>
        <taxon>Chromadorea</taxon>
        <taxon>Rhabditida</taxon>
        <taxon>Tylenchina</taxon>
        <taxon>Tylenchomorpha</taxon>
        <taxon>Tylenchoidea</taxon>
        <taxon>Meloidogynidae</taxon>
        <taxon>Meloidogyninae</taxon>
        <taxon>Meloidogyne</taxon>
    </lineage>
</organism>
<accession>A0ACB0XWQ7</accession>
<protein>
    <submittedName>
        <fullName evidence="1">Uncharacterized protein</fullName>
    </submittedName>
</protein>